<dbReference type="Pfam" id="PF00580">
    <property type="entry name" value="UvrD-helicase"/>
    <property type="match status" value="1"/>
</dbReference>
<dbReference type="InterPro" id="IPR014016">
    <property type="entry name" value="UvrD-like_ATP-bd"/>
</dbReference>
<keyword evidence="7" id="KW-0269">Exonuclease</keyword>
<dbReference type="InterPro" id="IPR011604">
    <property type="entry name" value="PDDEXK-like_dom_sf"/>
</dbReference>
<dbReference type="GO" id="GO:0005829">
    <property type="term" value="C:cytosol"/>
    <property type="evidence" value="ECO:0007669"/>
    <property type="project" value="TreeGrafter"/>
</dbReference>
<dbReference type="PANTHER" id="PTHR11070">
    <property type="entry name" value="UVRD / RECB / PCRA DNA HELICASE FAMILY MEMBER"/>
    <property type="match status" value="1"/>
</dbReference>
<keyword evidence="11" id="KW-0413">Isomerase</keyword>
<evidence type="ECO:0000259" key="18">
    <source>
        <dbReference type="PROSITE" id="PS51217"/>
    </source>
</evidence>
<evidence type="ECO:0000256" key="5">
    <source>
        <dbReference type="ARBA" id="ARBA00022801"/>
    </source>
</evidence>
<evidence type="ECO:0000256" key="12">
    <source>
        <dbReference type="ARBA" id="ARBA00034617"/>
    </source>
</evidence>
<dbReference type="AlphaFoldDB" id="A0A8H9LIP3"/>
<dbReference type="GO" id="GO:0005524">
    <property type="term" value="F:ATP binding"/>
    <property type="evidence" value="ECO:0007669"/>
    <property type="project" value="UniProtKB-UniRule"/>
</dbReference>
<sequence length="1193" mass="122908">MRIQEATPSTGSAGSMASAANPAIIASPRLLPAPAPEPLPEPDASARAVLEAVAGGDNIVVLGAPGTGKTSLALRMLAGAVGRGTDAVLLAPTRARADRLRQRAASLLGARGGGVVRARTPASLALTILTASLTQRPDPLPAPILLAGAEEDAALASLIRPEQWPGLPPEAVGSRAFRTELRNLLARAGELGVTADDLAGLGRALDVPLWGPASALLRTWDAQGRPTAERRADTRRMDTARLQDRAAEALASWDADGVAVPRPVPGLVIVDDYQDCTAATARFLTALARSDERGHRAQVVVLGDPDVAVETFRGGSPSLLPAAEDRSGLAARRLRLSTLHRGTPALAALWADQAGRLPVTGSATHRHPSLSPERGGGAATTEPVPGGAPPAGPGDAGAPSGIEPIVASSAAQEAAHVARALRAEHIHHATPWREMAVIVRSAGRARAVARELGRRGVPLAASAPAVLLRAEPAAAALLRVSRAAVDGRLGAVGEPPERTAAIDLLTSPLVGLSLLDLRRLRRRLREDRPARTVPDEHLLAALASTSAGGDLAAELAEEPLAEQAARLARAARIIEALRGVAALQGPRCDDGPESAEAPDDGRIDAEALLWAAWSASGCAERWRRLALAGDHGAPLARAAERDLDVVTALFKRAEVWAERHPGAHATAFLDELAAEVLPSDSVAPAGVRPEGVAVLTPAAAAGREWATVAVMGLGRDSWPDLRLRDSLTRSGLLVDAATGRLPVGPDGAPIGALDVTAARAQVRADERRMLLAALTRATRRLIATAVQDDDNSPSSFLIEVAVAAGRPLTDADGDPLIAPDTGDLTLRGLVGELRHALLAAQSPQATALARQRGARAAALLARLAGAGVAGADPATWGGLSEPTSTEPLVADGQPVRVSPSDVEGLTTCALRWFLQRNGAGGAPTGAQALGTLIHSLAERAQREGLRGQALMEALEARLPELGLPSTWMGSLEAERAREMIRRLNARLEDVPGQVEVERSIDATLALPLPAGTDIGEGQGDGGAPTSGGAGGATIEVRLRGRIDRLEVIEGEVPPAAGEPGAPLPGGTGQRLRLIDLKTGKSAGEGDASRHPQLTAYRLALESLGYRVDGGALVLLGAEPRKNNGGGVRLAPDAAALAPIPDPETGEDWAAALVAGAALAARGPRLRATTGRHCHFCAVKDACPAVDEGRRTLP</sequence>
<feature type="compositionally biased region" description="Gly residues" evidence="16">
    <location>
        <begin position="1014"/>
        <end position="1031"/>
    </location>
</feature>
<protein>
    <recommendedName>
        <fullName evidence="13">DNA 3'-5' helicase</fullName>
        <ecNumber evidence="13">5.6.2.4</ecNumber>
    </recommendedName>
</protein>
<comment type="similarity">
    <text evidence="1">Belongs to the helicase family. UvrD subfamily.</text>
</comment>
<dbReference type="InterPro" id="IPR014017">
    <property type="entry name" value="DNA_helicase_UvrD-like_C"/>
</dbReference>
<dbReference type="PROSITE" id="PS51198">
    <property type="entry name" value="UVRD_HELICASE_ATP_BIND"/>
    <property type="match status" value="1"/>
</dbReference>
<feature type="domain" description="UvrD-like helicase C-terminal" evidence="18">
    <location>
        <begin position="371"/>
        <end position="702"/>
    </location>
</feature>
<proteinExistence type="inferred from homology"/>
<dbReference type="Gene3D" id="3.40.50.300">
    <property type="entry name" value="P-loop containing nucleotide triphosphate hydrolases"/>
    <property type="match status" value="2"/>
</dbReference>
<gene>
    <name evidence="19" type="ORF">GCM10011612_08090</name>
</gene>
<dbReference type="GO" id="GO:0004527">
    <property type="term" value="F:exonuclease activity"/>
    <property type="evidence" value="ECO:0007669"/>
    <property type="project" value="UniProtKB-KW"/>
</dbReference>
<keyword evidence="2" id="KW-0540">Nuclease</keyword>
<feature type="binding site" evidence="15">
    <location>
        <begin position="63"/>
        <end position="70"/>
    </location>
    <ligand>
        <name>ATP</name>
        <dbReference type="ChEBI" id="CHEBI:30616"/>
    </ligand>
</feature>
<keyword evidence="8 15" id="KW-0067">ATP-binding</keyword>
<dbReference type="PROSITE" id="PS51217">
    <property type="entry name" value="UVRD_HELICASE_CTER"/>
    <property type="match status" value="1"/>
</dbReference>
<name>A0A8H9LIP3_9ACTO</name>
<dbReference type="SUPFAM" id="SSF52540">
    <property type="entry name" value="P-loop containing nucleoside triphosphate hydrolases"/>
    <property type="match status" value="1"/>
</dbReference>
<feature type="region of interest" description="Disordered" evidence="16">
    <location>
        <begin position="359"/>
        <end position="402"/>
    </location>
</feature>
<accession>A0A8H9LIP3</accession>
<dbReference type="RefSeq" id="WP_229657885.1">
    <property type="nucleotide sequence ID" value="NZ_BMNJ01000002.1"/>
</dbReference>
<evidence type="ECO:0000256" key="15">
    <source>
        <dbReference type="PROSITE-ProRule" id="PRU00560"/>
    </source>
</evidence>
<keyword evidence="9" id="KW-0238">DNA-binding</keyword>
<dbReference type="Gene3D" id="1.10.486.10">
    <property type="entry name" value="PCRA, domain 4"/>
    <property type="match status" value="1"/>
</dbReference>
<evidence type="ECO:0000256" key="6">
    <source>
        <dbReference type="ARBA" id="ARBA00022806"/>
    </source>
</evidence>
<dbReference type="InterPro" id="IPR027417">
    <property type="entry name" value="P-loop_NTPase"/>
</dbReference>
<dbReference type="InterPro" id="IPR013986">
    <property type="entry name" value="DExx_box_DNA_helicase_dom_sf"/>
</dbReference>
<evidence type="ECO:0000256" key="13">
    <source>
        <dbReference type="ARBA" id="ARBA00034808"/>
    </source>
</evidence>
<evidence type="ECO:0000259" key="17">
    <source>
        <dbReference type="PROSITE" id="PS51198"/>
    </source>
</evidence>
<evidence type="ECO:0000256" key="16">
    <source>
        <dbReference type="SAM" id="MobiDB-lite"/>
    </source>
</evidence>
<feature type="domain" description="UvrD-like helicase ATP-binding" evidence="17">
    <location>
        <begin position="42"/>
        <end position="343"/>
    </location>
</feature>
<organism evidence="19 20">
    <name type="scientific">Actinomyces gaoshouyii</name>
    <dbReference type="NCBI Taxonomy" id="1960083"/>
    <lineage>
        <taxon>Bacteria</taxon>
        <taxon>Bacillati</taxon>
        <taxon>Actinomycetota</taxon>
        <taxon>Actinomycetes</taxon>
        <taxon>Actinomycetales</taxon>
        <taxon>Actinomycetaceae</taxon>
        <taxon>Actinomyces</taxon>
    </lineage>
</organism>
<keyword evidence="4" id="KW-0227">DNA damage</keyword>
<comment type="caution">
    <text evidence="19">The sequence shown here is derived from an EMBL/GenBank/DDBJ whole genome shotgun (WGS) entry which is preliminary data.</text>
</comment>
<reference evidence="19" key="1">
    <citation type="journal article" date="2014" name="Int. J. Syst. Evol. Microbiol.">
        <title>Complete genome sequence of Corynebacterium casei LMG S-19264T (=DSM 44701T), isolated from a smear-ripened cheese.</title>
        <authorList>
            <consortium name="US DOE Joint Genome Institute (JGI-PGF)"/>
            <person name="Walter F."/>
            <person name="Albersmeier A."/>
            <person name="Kalinowski J."/>
            <person name="Ruckert C."/>
        </authorList>
    </citation>
    <scope>NUCLEOTIDE SEQUENCE</scope>
    <source>
        <strain evidence="19">CGMCC 4.7372</strain>
    </source>
</reference>
<dbReference type="Pfam" id="PF12705">
    <property type="entry name" value="PDDEXK_1"/>
    <property type="match status" value="1"/>
</dbReference>
<keyword evidence="10" id="KW-0234">DNA repair</keyword>
<evidence type="ECO:0000256" key="7">
    <source>
        <dbReference type="ARBA" id="ARBA00022839"/>
    </source>
</evidence>
<dbReference type="GO" id="GO:0000725">
    <property type="term" value="P:recombinational repair"/>
    <property type="evidence" value="ECO:0007669"/>
    <property type="project" value="TreeGrafter"/>
</dbReference>
<comment type="catalytic activity">
    <reaction evidence="14">
        <text>ATP + H2O = ADP + phosphate + H(+)</text>
        <dbReference type="Rhea" id="RHEA:13065"/>
        <dbReference type="ChEBI" id="CHEBI:15377"/>
        <dbReference type="ChEBI" id="CHEBI:15378"/>
        <dbReference type="ChEBI" id="CHEBI:30616"/>
        <dbReference type="ChEBI" id="CHEBI:43474"/>
        <dbReference type="ChEBI" id="CHEBI:456216"/>
        <dbReference type="EC" id="5.6.2.4"/>
    </reaction>
</comment>
<dbReference type="InterPro" id="IPR000212">
    <property type="entry name" value="DNA_helicase_UvrD/REP"/>
</dbReference>
<dbReference type="GO" id="GO:0033202">
    <property type="term" value="C:DNA helicase complex"/>
    <property type="evidence" value="ECO:0007669"/>
    <property type="project" value="TreeGrafter"/>
</dbReference>
<evidence type="ECO:0000256" key="2">
    <source>
        <dbReference type="ARBA" id="ARBA00022722"/>
    </source>
</evidence>
<dbReference type="EC" id="5.6.2.4" evidence="13"/>
<keyword evidence="20" id="KW-1185">Reference proteome</keyword>
<evidence type="ECO:0000256" key="1">
    <source>
        <dbReference type="ARBA" id="ARBA00009922"/>
    </source>
</evidence>
<keyword evidence="3 15" id="KW-0547">Nucleotide-binding</keyword>
<feature type="region of interest" description="Disordered" evidence="16">
    <location>
        <begin position="1009"/>
        <end position="1032"/>
    </location>
</feature>
<dbReference type="GO" id="GO:0003677">
    <property type="term" value="F:DNA binding"/>
    <property type="evidence" value="ECO:0007669"/>
    <property type="project" value="UniProtKB-KW"/>
</dbReference>
<dbReference type="Gene3D" id="3.90.320.10">
    <property type="match status" value="1"/>
</dbReference>
<evidence type="ECO:0000256" key="9">
    <source>
        <dbReference type="ARBA" id="ARBA00023125"/>
    </source>
</evidence>
<dbReference type="PANTHER" id="PTHR11070:SF59">
    <property type="entry name" value="DNA 3'-5' HELICASE"/>
    <property type="match status" value="1"/>
</dbReference>
<dbReference type="Gene3D" id="1.10.10.160">
    <property type="match status" value="1"/>
</dbReference>
<evidence type="ECO:0000256" key="11">
    <source>
        <dbReference type="ARBA" id="ARBA00023235"/>
    </source>
</evidence>
<evidence type="ECO:0000256" key="8">
    <source>
        <dbReference type="ARBA" id="ARBA00022840"/>
    </source>
</evidence>
<dbReference type="EMBL" id="BMNJ01000002">
    <property type="protein sequence ID" value="GGO96862.1"/>
    <property type="molecule type" value="Genomic_DNA"/>
</dbReference>
<evidence type="ECO:0000256" key="10">
    <source>
        <dbReference type="ARBA" id="ARBA00023204"/>
    </source>
</evidence>
<reference evidence="19" key="2">
    <citation type="submission" date="2020-09" db="EMBL/GenBank/DDBJ databases">
        <authorList>
            <person name="Sun Q."/>
            <person name="Zhou Y."/>
        </authorList>
    </citation>
    <scope>NUCLEOTIDE SEQUENCE</scope>
    <source>
        <strain evidence="19">CGMCC 4.7372</strain>
    </source>
</reference>
<evidence type="ECO:0000256" key="3">
    <source>
        <dbReference type="ARBA" id="ARBA00022741"/>
    </source>
</evidence>
<keyword evidence="6 15" id="KW-0347">Helicase</keyword>
<evidence type="ECO:0000313" key="20">
    <source>
        <dbReference type="Proteomes" id="UP000614239"/>
    </source>
</evidence>
<comment type="catalytic activity">
    <reaction evidence="12">
        <text>Couples ATP hydrolysis with the unwinding of duplex DNA by translocating in the 3'-5' direction.</text>
        <dbReference type="EC" id="5.6.2.4"/>
    </reaction>
</comment>
<evidence type="ECO:0000256" key="4">
    <source>
        <dbReference type="ARBA" id="ARBA00022763"/>
    </source>
</evidence>
<evidence type="ECO:0000313" key="19">
    <source>
        <dbReference type="EMBL" id="GGO96862.1"/>
    </source>
</evidence>
<evidence type="ECO:0000256" key="14">
    <source>
        <dbReference type="ARBA" id="ARBA00048988"/>
    </source>
</evidence>
<dbReference type="Proteomes" id="UP000614239">
    <property type="component" value="Unassembled WGS sequence"/>
</dbReference>
<dbReference type="InterPro" id="IPR038726">
    <property type="entry name" value="PDDEXK_AddAB-type"/>
</dbReference>
<dbReference type="GO" id="GO:0043138">
    <property type="term" value="F:3'-5' DNA helicase activity"/>
    <property type="evidence" value="ECO:0007669"/>
    <property type="project" value="UniProtKB-EC"/>
</dbReference>
<keyword evidence="5 15" id="KW-0378">Hydrolase</keyword>